<dbReference type="InterPro" id="IPR006563">
    <property type="entry name" value="POX_dom"/>
</dbReference>
<reference evidence="12 13" key="1">
    <citation type="journal article" date="2023" name="Hortic Res">
        <title>Pangenome of water caltrop reveals structural variations and asymmetric subgenome divergence after allopolyploidization.</title>
        <authorList>
            <person name="Zhang X."/>
            <person name="Chen Y."/>
            <person name="Wang L."/>
            <person name="Yuan Y."/>
            <person name="Fang M."/>
            <person name="Shi L."/>
            <person name="Lu R."/>
            <person name="Comes H.P."/>
            <person name="Ma Y."/>
            <person name="Chen Y."/>
            <person name="Huang G."/>
            <person name="Zhou Y."/>
            <person name="Zheng Z."/>
            <person name="Qiu Y."/>
        </authorList>
    </citation>
    <scope>NUCLEOTIDE SEQUENCE [LARGE SCALE GENOMIC DNA]</scope>
    <source>
        <tissue evidence="12">Roots</tissue>
    </source>
</reference>
<feature type="region of interest" description="Disordered" evidence="10">
    <location>
        <begin position="457"/>
        <end position="575"/>
    </location>
</feature>
<feature type="compositionally biased region" description="Low complexity" evidence="10">
    <location>
        <begin position="486"/>
        <end position="503"/>
    </location>
</feature>
<dbReference type="Gene3D" id="1.10.10.60">
    <property type="entry name" value="Homeodomain-like"/>
    <property type="match status" value="1"/>
</dbReference>
<feature type="DNA-binding region" description="Homeobox" evidence="8">
    <location>
        <begin position="387"/>
        <end position="449"/>
    </location>
</feature>
<dbReference type="SUPFAM" id="SSF46689">
    <property type="entry name" value="Homeodomain-like"/>
    <property type="match status" value="1"/>
</dbReference>
<dbReference type="EMBL" id="JAXIOK010000018">
    <property type="protein sequence ID" value="KAK4749908.1"/>
    <property type="molecule type" value="Genomic_DNA"/>
</dbReference>
<evidence type="ECO:0000259" key="11">
    <source>
        <dbReference type="PROSITE" id="PS50071"/>
    </source>
</evidence>
<protein>
    <recommendedName>
        <fullName evidence="11">Homeobox domain-containing protein</fullName>
    </recommendedName>
</protein>
<dbReference type="GO" id="GO:0006355">
    <property type="term" value="P:regulation of DNA-templated transcription"/>
    <property type="evidence" value="ECO:0007669"/>
    <property type="project" value="InterPro"/>
</dbReference>
<dbReference type="GO" id="GO:0005634">
    <property type="term" value="C:nucleus"/>
    <property type="evidence" value="ECO:0007669"/>
    <property type="project" value="UniProtKB-SubCell"/>
</dbReference>
<feature type="region of interest" description="Disordered" evidence="10">
    <location>
        <begin position="221"/>
        <end position="250"/>
    </location>
</feature>
<dbReference type="InterPro" id="IPR001356">
    <property type="entry name" value="HD"/>
</dbReference>
<keyword evidence="9" id="KW-0175">Coiled coil</keyword>
<keyword evidence="7 8" id="KW-0539">Nucleus</keyword>
<keyword evidence="3" id="KW-0805">Transcription regulation</keyword>
<feature type="compositionally biased region" description="Polar residues" evidence="10">
    <location>
        <begin position="164"/>
        <end position="179"/>
    </location>
</feature>
<dbReference type="InterPro" id="IPR050224">
    <property type="entry name" value="TALE_homeobox"/>
</dbReference>
<feature type="region of interest" description="Disordered" evidence="10">
    <location>
        <begin position="74"/>
        <end position="98"/>
    </location>
</feature>
<feature type="region of interest" description="Disordered" evidence="10">
    <location>
        <begin position="111"/>
        <end position="140"/>
    </location>
</feature>
<feature type="compositionally biased region" description="Polar residues" evidence="10">
    <location>
        <begin position="457"/>
        <end position="480"/>
    </location>
</feature>
<evidence type="ECO:0000256" key="2">
    <source>
        <dbReference type="ARBA" id="ARBA00006454"/>
    </source>
</evidence>
<dbReference type="FunFam" id="1.10.10.60:FF:000117">
    <property type="entry name" value="BEL1-like homeodomain protein 9"/>
    <property type="match status" value="1"/>
</dbReference>
<keyword evidence="4 8" id="KW-0238">DNA-binding</keyword>
<keyword evidence="13" id="KW-1185">Reference proteome</keyword>
<feature type="compositionally biased region" description="Basic and acidic residues" evidence="10">
    <location>
        <begin position="531"/>
        <end position="545"/>
    </location>
</feature>
<evidence type="ECO:0000256" key="10">
    <source>
        <dbReference type="SAM" id="MobiDB-lite"/>
    </source>
</evidence>
<organism evidence="12 13">
    <name type="scientific">Trapa incisa</name>
    <dbReference type="NCBI Taxonomy" id="236973"/>
    <lineage>
        <taxon>Eukaryota</taxon>
        <taxon>Viridiplantae</taxon>
        <taxon>Streptophyta</taxon>
        <taxon>Embryophyta</taxon>
        <taxon>Tracheophyta</taxon>
        <taxon>Spermatophyta</taxon>
        <taxon>Magnoliopsida</taxon>
        <taxon>eudicotyledons</taxon>
        <taxon>Gunneridae</taxon>
        <taxon>Pentapetalae</taxon>
        <taxon>rosids</taxon>
        <taxon>malvids</taxon>
        <taxon>Myrtales</taxon>
        <taxon>Lythraceae</taxon>
        <taxon>Trapa</taxon>
    </lineage>
</organism>
<evidence type="ECO:0000256" key="6">
    <source>
        <dbReference type="ARBA" id="ARBA00023163"/>
    </source>
</evidence>
<dbReference type="InterPro" id="IPR008422">
    <property type="entry name" value="KN_HD"/>
</dbReference>
<comment type="similarity">
    <text evidence="2">Belongs to the TALE/BELL homeobox family.</text>
</comment>
<dbReference type="Pfam" id="PF05920">
    <property type="entry name" value="Homeobox_KN"/>
    <property type="match status" value="1"/>
</dbReference>
<evidence type="ECO:0000256" key="5">
    <source>
        <dbReference type="ARBA" id="ARBA00023155"/>
    </source>
</evidence>
<dbReference type="SMART" id="SM00574">
    <property type="entry name" value="POX"/>
    <property type="match status" value="1"/>
</dbReference>
<evidence type="ECO:0000256" key="3">
    <source>
        <dbReference type="ARBA" id="ARBA00023015"/>
    </source>
</evidence>
<evidence type="ECO:0000256" key="4">
    <source>
        <dbReference type="ARBA" id="ARBA00023125"/>
    </source>
</evidence>
<evidence type="ECO:0000313" key="13">
    <source>
        <dbReference type="Proteomes" id="UP001345219"/>
    </source>
</evidence>
<comment type="subcellular location">
    <subcellularLocation>
        <location evidence="1 8">Nucleus</location>
    </subcellularLocation>
</comment>
<evidence type="ECO:0000256" key="8">
    <source>
        <dbReference type="PROSITE-ProRule" id="PRU00108"/>
    </source>
</evidence>
<feature type="coiled-coil region" evidence="9">
    <location>
        <begin position="257"/>
        <end position="284"/>
    </location>
</feature>
<dbReference type="Proteomes" id="UP001345219">
    <property type="component" value="Chromosome 21"/>
</dbReference>
<feature type="region of interest" description="Disordered" evidence="10">
    <location>
        <begin position="159"/>
        <end position="181"/>
    </location>
</feature>
<dbReference type="SMART" id="SM00389">
    <property type="entry name" value="HOX"/>
    <property type="match status" value="1"/>
</dbReference>
<dbReference type="Pfam" id="PF07526">
    <property type="entry name" value="POX"/>
    <property type="match status" value="1"/>
</dbReference>
<feature type="compositionally biased region" description="Basic and acidic residues" evidence="10">
    <location>
        <begin position="221"/>
        <end position="231"/>
    </location>
</feature>
<dbReference type="PANTHER" id="PTHR11850">
    <property type="entry name" value="HOMEOBOX PROTEIN TRANSCRIPTION FACTORS"/>
    <property type="match status" value="1"/>
</dbReference>
<dbReference type="CDD" id="cd00086">
    <property type="entry name" value="homeodomain"/>
    <property type="match status" value="1"/>
</dbReference>
<evidence type="ECO:0000256" key="7">
    <source>
        <dbReference type="ARBA" id="ARBA00023242"/>
    </source>
</evidence>
<dbReference type="PROSITE" id="PS50071">
    <property type="entry name" value="HOMEOBOX_2"/>
    <property type="match status" value="1"/>
</dbReference>
<dbReference type="AlphaFoldDB" id="A0AAN7GTG8"/>
<evidence type="ECO:0000256" key="1">
    <source>
        <dbReference type="ARBA" id="ARBA00004123"/>
    </source>
</evidence>
<name>A0AAN7GTG8_9MYRT</name>
<keyword evidence="5 8" id="KW-0371">Homeobox</keyword>
<dbReference type="InterPro" id="IPR009057">
    <property type="entry name" value="Homeodomain-like_sf"/>
</dbReference>
<accession>A0AAN7GTG8</accession>
<keyword evidence="6" id="KW-0804">Transcription</keyword>
<dbReference type="GO" id="GO:0003677">
    <property type="term" value="F:DNA binding"/>
    <property type="evidence" value="ECO:0007669"/>
    <property type="project" value="UniProtKB-UniRule"/>
</dbReference>
<evidence type="ECO:0000313" key="12">
    <source>
        <dbReference type="EMBL" id="KAK4749908.1"/>
    </source>
</evidence>
<feature type="domain" description="Homeobox" evidence="11">
    <location>
        <begin position="385"/>
        <end position="448"/>
    </location>
</feature>
<evidence type="ECO:0000256" key="9">
    <source>
        <dbReference type="SAM" id="Coils"/>
    </source>
</evidence>
<feature type="compositionally biased region" description="Polar residues" evidence="10">
    <location>
        <begin position="76"/>
        <end position="85"/>
    </location>
</feature>
<comment type="caution">
    <text evidence="12">The sequence shown here is derived from an EMBL/GenBank/DDBJ whole genome shotgun (WGS) entry which is preliminary data.</text>
</comment>
<proteinExistence type="inferred from homology"/>
<sequence>MAAFFRSGLDSQAGDDLQTLVLINPPGYVQYSGEEPPLPGNNHVFFSSVAASMASQPPQASQQVVDIPLPPVAVTGESSSQSMQHRSGGGSGTVSPYCGFSPRNHGNLWMSSRDAGTSHGGGATLKSTTPRSQHQQGLSLSLSFQQQAVQQQPHLSPNYITFGAASTSRPHQASDSSAVEENRASSLGAAISVSGGAVSSKYMKAAQELLDELVNVGHEVLQKKDRPKKSTGETGSGTRAGDEGTCGKSGPELAAERQEVQMKKAKLMSMLDEVEQRYRQYHHQMHIVVASFEQVTGIGSARTYTSLALKTISKQFRCLRDAIERQIRAAEKCLGEEDGGCSLQAGKLHGSSSSSTSSRLKFVDHHFRQQQTLQQLGIISNSNNNIPWRPQRGLPERAVSVLRAWLFEHFLHPYPKDSDKQMLAKQTGLTRSQVSNWFINARVRLWKPMIEDMYTEETNQNGNHKVSTSATEKPSKNGYSNKEDSSSMSAAAPPSTSANPTFPIGTNHGFSPMGSSELERIAQIGSKKPRSSIEGDDKLPPEHELQQLPPLAVGFRDETRQNSRQSYSRLRSPPASFMQQYPMEEDIRRPYDSEQFMAAPRFSAGNNNNNNNNSISLSLGLPRYENLSVVQVGAHHHYQDFLHGRGRSIPQLNELNNLSSPDATDSFERINTQNNRKRFAAAQLMPDFCVLKSRSRVVHRNCTALVQSSKISSGLETHAEPTHQSSVLSHTFGTGSRLLKSALSMSSSSSSSDSGQWRVDEMSLGAGLAILSETRGL</sequence>
<gene>
    <name evidence="12" type="ORF">SAY87_027357</name>
</gene>